<evidence type="ECO:0000313" key="6">
    <source>
        <dbReference type="EMBL" id="MBD2768809.1"/>
    </source>
</evidence>
<feature type="signal peptide" evidence="5">
    <location>
        <begin position="1"/>
        <end position="22"/>
    </location>
</feature>
<keyword evidence="3" id="KW-0175">Coiled coil</keyword>
<dbReference type="RefSeq" id="WP_191005617.1">
    <property type="nucleotide sequence ID" value="NZ_JACXAD010000013.1"/>
</dbReference>
<evidence type="ECO:0000256" key="2">
    <source>
        <dbReference type="ARBA" id="ARBA00022729"/>
    </source>
</evidence>
<feature type="region of interest" description="Disordered" evidence="4">
    <location>
        <begin position="173"/>
        <end position="233"/>
    </location>
</feature>
<evidence type="ECO:0000313" key="7">
    <source>
        <dbReference type="Proteomes" id="UP000612233"/>
    </source>
</evidence>
<dbReference type="SMART" id="SM00935">
    <property type="entry name" value="OmpH"/>
    <property type="match status" value="1"/>
</dbReference>
<dbReference type="AlphaFoldDB" id="A0A927BEX1"/>
<dbReference type="GO" id="GO:0005829">
    <property type="term" value="C:cytosol"/>
    <property type="evidence" value="ECO:0007669"/>
    <property type="project" value="TreeGrafter"/>
</dbReference>
<sequence>MKNIGGLLLALLLLITGPGAQAQKFGWVDTEFIMAKMPEYAKAQLELNALADTWQKEIEAQKKDLDKLYHNYSAEEVVLTEPMKKKRQDEILQKEQEIKTYQNKQFGYEGQLFKKRQELNKPVQDKVFEAVEKVAKKKQLAVLFDKSGDLTMLYTNPAHDYTEFVLEELGLGAEDRNQPGPRGAVKTVTPPKTPTDSGFESDSGAPEPADGSVPAKRSSKPSKPSGAPKKSRK</sequence>
<dbReference type="EMBL" id="JACXAD010000013">
    <property type="protein sequence ID" value="MBD2768809.1"/>
    <property type="molecule type" value="Genomic_DNA"/>
</dbReference>
<dbReference type="GO" id="GO:0051082">
    <property type="term" value="F:unfolded protein binding"/>
    <property type="evidence" value="ECO:0007669"/>
    <property type="project" value="InterPro"/>
</dbReference>
<dbReference type="PANTHER" id="PTHR35089">
    <property type="entry name" value="CHAPERONE PROTEIN SKP"/>
    <property type="match status" value="1"/>
</dbReference>
<dbReference type="InterPro" id="IPR005632">
    <property type="entry name" value="Chaperone_Skp"/>
</dbReference>
<protein>
    <submittedName>
        <fullName evidence="6">OmpH family outer membrane protein</fullName>
    </submittedName>
</protein>
<dbReference type="SUPFAM" id="SSF111384">
    <property type="entry name" value="OmpH-like"/>
    <property type="match status" value="1"/>
</dbReference>
<comment type="caution">
    <text evidence="6">The sequence shown here is derived from an EMBL/GenBank/DDBJ whole genome shotgun (WGS) entry which is preliminary data.</text>
</comment>
<feature type="compositionally biased region" description="Low complexity" evidence="4">
    <location>
        <begin position="212"/>
        <end position="233"/>
    </location>
</feature>
<evidence type="ECO:0000256" key="4">
    <source>
        <dbReference type="SAM" id="MobiDB-lite"/>
    </source>
</evidence>
<organism evidence="6 7">
    <name type="scientific">Hymenobacter montanus</name>
    <dbReference type="NCBI Taxonomy" id="2771359"/>
    <lineage>
        <taxon>Bacteria</taxon>
        <taxon>Pseudomonadati</taxon>
        <taxon>Bacteroidota</taxon>
        <taxon>Cytophagia</taxon>
        <taxon>Cytophagales</taxon>
        <taxon>Hymenobacteraceae</taxon>
        <taxon>Hymenobacter</taxon>
    </lineage>
</organism>
<keyword evidence="7" id="KW-1185">Reference proteome</keyword>
<dbReference type="Pfam" id="PF03938">
    <property type="entry name" value="OmpH"/>
    <property type="match status" value="1"/>
</dbReference>
<gene>
    <name evidence="6" type="ORF">IC235_13015</name>
</gene>
<dbReference type="Proteomes" id="UP000612233">
    <property type="component" value="Unassembled WGS sequence"/>
</dbReference>
<accession>A0A927BEX1</accession>
<keyword evidence="2 5" id="KW-0732">Signal</keyword>
<feature type="chain" id="PRO_5038033666" evidence="5">
    <location>
        <begin position="23"/>
        <end position="233"/>
    </location>
</feature>
<comment type="similarity">
    <text evidence="1">Belongs to the Skp family.</text>
</comment>
<proteinExistence type="inferred from homology"/>
<dbReference type="PANTHER" id="PTHR35089:SF1">
    <property type="entry name" value="CHAPERONE PROTEIN SKP"/>
    <property type="match status" value="1"/>
</dbReference>
<reference evidence="6" key="1">
    <citation type="submission" date="2020-09" db="EMBL/GenBank/DDBJ databases">
        <authorList>
            <person name="Kim M.K."/>
        </authorList>
    </citation>
    <scope>NUCLEOTIDE SEQUENCE</scope>
    <source>
        <strain evidence="6">BT664</strain>
    </source>
</reference>
<evidence type="ECO:0000256" key="3">
    <source>
        <dbReference type="SAM" id="Coils"/>
    </source>
</evidence>
<evidence type="ECO:0000256" key="1">
    <source>
        <dbReference type="ARBA" id="ARBA00009091"/>
    </source>
</evidence>
<evidence type="ECO:0000256" key="5">
    <source>
        <dbReference type="SAM" id="SignalP"/>
    </source>
</evidence>
<dbReference type="GO" id="GO:0050821">
    <property type="term" value="P:protein stabilization"/>
    <property type="evidence" value="ECO:0007669"/>
    <property type="project" value="TreeGrafter"/>
</dbReference>
<dbReference type="Gene3D" id="3.30.910.20">
    <property type="entry name" value="Skp domain"/>
    <property type="match status" value="1"/>
</dbReference>
<dbReference type="InterPro" id="IPR024930">
    <property type="entry name" value="Skp_dom_sf"/>
</dbReference>
<feature type="coiled-coil region" evidence="3">
    <location>
        <begin position="51"/>
        <end position="104"/>
    </location>
</feature>
<name>A0A927BEX1_9BACT</name>